<dbReference type="RefSeq" id="XP_052947789.1">
    <property type="nucleotide sequence ID" value="XM_053091965.1"/>
</dbReference>
<dbReference type="SUPFAM" id="SSF53067">
    <property type="entry name" value="Actin-like ATPase domain"/>
    <property type="match status" value="2"/>
</dbReference>
<gene>
    <name evidence="3" type="ORF">MKK02DRAFT_42396</name>
</gene>
<dbReference type="FunFam" id="3.30.420.40:FF:000058">
    <property type="entry name" value="Putative actin-related protein 5"/>
    <property type="match status" value="1"/>
</dbReference>
<dbReference type="PANTHER" id="PTHR11937">
    <property type="entry name" value="ACTIN"/>
    <property type="match status" value="1"/>
</dbReference>
<dbReference type="GeneID" id="77731170"/>
<organism evidence="3 4">
    <name type="scientific">Dioszegia hungarica</name>
    <dbReference type="NCBI Taxonomy" id="4972"/>
    <lineage>
        <taxon>Eukaryota</taxon>
        <taxon>Fungi</taxon>
        <taxon>Dikarya</taxon>
        <taxon>Basidiomycota</taxon>
        <taxon>Agaricomycotina</taxon>
        <taxon>Tremellomycetes</taxon>
        <taxon>Tremellales</taxon>
        <taxon>Bulleribasidiaceae</taxon>
        <taxon>Dioszegia</taxon>
    </lineage>
</organism>
<dbReference type="InterPro" id="IPR004000">
    <property type="entry name" value="Actin"/>
</dbReference>
<proteinExistence type="inferred from homology"/>
<evidence type="ECO:0000256" key="1">
    <source>
        <dbReference type="RuleBase" id="RU000487"/>
    </source>
</evidence>
<accession>A0AA38HAW1</accession>
<protein>
    <submittedName>
        <fullName evidence="3">Actin family</fullName>
    </submittedName>
</protein>
<keyword evidence="4" id="KW-1185">Reference proteome</keyword>
<evidence type="ECO:0000256" key="2">
    <source>
        <dbReference type="SAM" id="MobiDB-lite"/>
    </source>
</evidence>
<evidence type="ECO:0000313" key="4">
    <source>
        <dbReference type="Proteomes" id="UP001164286"/>
    </source>
</evidence>
<comment type="caution">
    <text evidence="3">The sequence shown here is derived from an EMBL/GenBank/DDBJ whole genome shotgun (WGS) entry which is preliminary data.</text>
</comment>
<dbReference type="CDD" id="cd13395">
    <property type="entry name" value="ASKHA_NBD_Arp4_ACTL6-like"/>
    <property type="match status" value="1"/>
</dbReference>
<reference evidence="3" key="1">
    <citation type="journal article" date="2022" name="G3 (Bethesda)">
        <title>High quality genome of the basidiomycete yeast Dioszegia hungarica PDD-24b-2 isolated from cloud water.</title>
        <authorList>
            <person name="Jarrige D."/>
            <person name="Haridas S."/>
            <person name="Bleykasten-Grosshans C."/>
            <person name="Joly M."/>
            <person name="Nadalig T."/>
            <person name="Sancelme M."/>
            <person name="Vuilleumier S."/>
            <person name="Grigoriev I.V."/>
            <person name="Amato P."/>
            <person name="Bringel F."/>
        </authorList>
    </citation>
    <scope>NUCLEOTIDE SEQUENCE</scope>
    <source>
        <strain evidence="3">PDD-24b-2</strain>
    </source>
</reference>
<name>A0AA38HAW1_9TREE</name>
<dbReference type="InterPro" id="IPR043129">
    <property type="entry name" value="ATPase_NBD"/>
</dbReference>
<dbReference type="Pfam" id="PF00022">
    <property type="entry name" value="Actin"/>
    <property type="match status" value="1"/>
</dbReference>
<comment type="similarity">
    <text evidence="1">Belongs to the actin family.</text>
</comment>
<dbReference type="InterPro" id="IPR004001">
    <property type="entry name" value="Actin_CS"/>
</dbReference>
<dbReference type="Proteomes" id="UP001164286">
    <property type="component" value="Unassembled WGS sequence"/>
</dbReference>
<dbReference type="PROSITE" id="PS00432">
    <property type="entry name" value="ACTINS_2"/>
    <property type="match status" value="1"/>
</dbReference>
<sequence length="469" mass="51244">MVYNGDEVSALVVDFGSYTTRAGYAGEDCPRVVCPSFYGYTEQGESSANGHANGGGDEEDVNMDGGGTNGVGGKKGRKYYVGDDGVGVWRAGMEVGNFMQDGIVNEPEPASQLLHHILHNRLSVDPKEHPLMITEPAWNTPKAREMIAQMAFEGEEVPAMYFGSAGVLSAFAAGKPTALVLDVGYANSSAIPVVDGYALRAGTMRQPLAGQLLTSQIHSNFTHSTSSRPFPLSLLPRHLIAKREPSPLDSTEMRQPKPVLRDDRLGSTTASWRSWGENSVVEAWKEACAEVVNVRGYDLASATSLPVVNYELPDGYSKAWGEERYRFSEMLFDPKNYFDQSIEPPASLRLAQSSDHSHSLKDLVSLSQLVHDSIMSCDVDVRAALLQNIVVVGNGAGIKGLTERLDMELARLMPSQKIKIHSPTVPFEKRYAGWLGGSILASLGSFHQLWVTKDEYEEHGPQIIHQRCK</sequence>
<dbReference type="SMART" id="SM00268">
    <property type="entry name" value="ACTIN"/>
    <property type="match status" value="1"/>
</dbReference>
<feature type="region of interest" description="Disordered" evidence="2">
    <location>
        <begin position="45"/>
        <end position="69"/>
    </location>
</feature>
<dbReference type="AlphaFoldDB" id="A0AA38HAW1"/>
<dbReference type="Gene3D" id="3.90.640.10">
    <property type="entry name" value="Actin, Chain A, domain 4"/>
    <property type="match status" value="2"/>
</dbReference>
<dbReference type="EMBL" id="JAKWFO010000003">
    <property type="protein sequence ID" value="KAI9638012.1"/>
    <property type="molecule type" value="Genomic_DNA"/>
</dbReference>
<dbReference type="Gene3D" id="3.30.420.40">
    <property type="match status" value="4"/>
</dbReference>
<evidence type="ECO:0000313" key="3">
    <source>
        <dbReference type="EMBL" id="KAI9638012.1"/>
    </source>
</evidence>